<comment type="similarity">
    <text evidence="2 8">Belongs to the carbamoyltransferase HypF family.</text>
</comment>
<dbReference type="PANTHER" id="PTHR42959">
    <property type="entry name" value="CARBAMOYLTRANSFERASE"/>
    <property type="match status" value="1"/>
</dbReference>
<dbReference type="InterPro" id="IPR017968">
    <property type="entry name" value="Acylphosphatase_CS"/>
</dbReference>
<dbReference type="GO" id="GO:0008270">
    <property type="term" value="F:zinc ion binding"/>
    <property type="evidence" value="ECO:0007669"/>
    <property type="project" value="UniProtKB-KW"/>
</dbReference>
<dbReference type="PROSITE" id="PS51160">
    <property type="entry name" value="ACYLPHOSPHATASE_3"/>
    <property type="match status" value="1"/>
</dbReference>
<keyword evidence="13" id="KW-1185">Reference proteome</keyword>
<evidence type="ECO:0000313" key="12">
    <source>
        <dbReference type="EMBL" id="MDV0442134.1"/>
    </source>
</evidence>
<evidence type="ECO:0000256" key="9">
    <source>
        <dbReference type="PROSITE-ProRule" id="PRU00520"/>
    </source>
</evidence>
<dbReference type="InterPro" id="IPR051060">
    <property type="entry name" value="Carbamoyltrans_HypF-like"/>
</dbReference>
<comment type="catalytic activity">
    <reaction evidence="7">
        <text>C-terminal L-cysteinyl-[HypE protein] + carbamoyl phosphate + ATP + H2O = C-terminal S-carboxamide-L-cysteinyl-[HypE protein] + AMP + phosphate + diphosphate + H(+)</text>
        <dbReference type="Rhea" id="RHEA:55636"/>
        <dbReference type="Rhea" id="RHEA-COMP:14247"/>
        <dbReference type="Rhea" id="RHEA-COMP:14392"/>
        <dbReference type="ChEBI" id="CHEBI:15377"/>
        <dbReference type="ChEBI" id="CHEBI:15378"/>
        <dbReference type="ChEBI" id="CHEBI:30616"/>
        <dbReference type="ChEBI" id="CHEBI:33019"/>
        <dbReference type="ChEBI" id="CHEBI:43474"/>
        <dbReference type="ChEBI" id="CHEBI:58228"/>
        <dbReference type="ChEBI" id="CHEBI:76913"/>
        <dbReference type="ChEBI" id="CHEBI:139126"/>
        <dbReference type="ChEBI" id="CHEBI:456215"/>
    </reaction>
</comment>
<dbReference type="SUPFAM" id="SSF54975">
    <property type="entry name" value="Acylphosphatase/BLUF domain-like"/>
    <property type="match status" value="1"/>
</dbReference>
<protein>
    <recommendedName>
        <fullName evidence="8">Carbamoyltransferase</fullName>
        <ecNumber evidence="8">6.2.-.-</ecNumber>
    </recommendedName>
</protein>
<evidence type="ECO:0000256" key="7">
    <source>
        <dbReference type="ARBA" id="ARBA00048220"/>
    </source>
</evidence>
<dbReference type="PROSITE" id="PS00150">
    <property type="entry name" value="ACYLPHOSPHATASE_1"/>
    <property type="match status" value="1"/>
</dbReference>
<dbReference type="Gene3D" id="3.30.110.120">
    <property type="match status" value="1"/>
</dbReference>
<dbReference type="InterPro" id="IPR001792">
    <property type="entry name" value="Acylphosphatase-like_dom"/>
</dbReference>
<dbReference type="EMBL" id="JAWDKA010000006">
    <property type="protein sequence ID" value="MDV0442134.1"/>
    <property type="molecule type" value="Genomic_DNA"/>
</dbReference>
<evidence type="ECO:0000256" key="2">
    <source>
        <dbReference type="ARBA" id="ARBA00008097"/>
    </source>
</evidence>
<dbReference type="InterPro" id="IPR043129">
    <property type="entry name" value="ATPase_NBD"/>
</dbReference>
<organism evidence="12 13">
    <name type="scientific">Methanorbis furvi</name>
    <dbReference type="NCBI Taxonomy" id="3028299"/>
    <lineage>
        <taxon>Archaea</taxon>
        <taxon>Methanobacteriati</taxon>
        <taxon>Methanobacteriota</taxon>
        <taxon>Stenosarchaea group</taxon>
        <taxon>Methanomicrobia</taxon>
        <taxon>Methanomicrobiales</taxon>
        <taxon>Methanocorpusculaceae</taxon>
        <taxon>Methanorbis</taxon>
    </lineage>
</organism>
<evidence type="ECO:0000256" key="4">
    <source>
        <dbReference type="ARBA" id="ARBA00022723"/>
    </source>
</evidence>
<dbReference type="Pfam" id="PF00708">
    <property type="entry name" value="Acylphosphatase"/>
    <property type="match status" value="1"/>
</dbReference>
<dbReference type="GO" id="GO:0003725">
    <property type="term" value="F:double-stranded RNA binding"/>
    <property type="evidence" value="ECO:0007669"/>
    <property type="project" value="InterPro"/>
</dbReference>
<evidence type="ECO:0000313" key="13">
    <source>
        <dbReference type="Proteomes" id="UP001273136"/>
    </source>
</evidence>
<evidence type="ECO:0000256" key="1">
    <source>
        <dbReference type="ARBA" id="ARBA00004711"/>
    </source>
</evidence>
<dbReference type="SUPFAM" id="SSF53067">
    <property type="entry name" value="Actin-like ATPase domain"/>
    <property type="match status" value="1"/>
</dbReference>
<dbReference type="Pfam" id="PF07503">
    <property type="entry name" value="zf-HYPF"/>
    <property type="match status" value="2"/>
</dbReference>
<dbReference type="Proteomes" id="UP001273136">
    <property type="component" value="Unassembled WGS sequence"/>
</dbReference>
<dbReference type="RefSeq" id="WP_338094537.1">
    <property type="nucleotide sequence ID" value="NZ_JAWDKA010000006.1"/>
</dbReference>
<evidence type="ECO:0000256" key="8">
    <source>
        <dbReference type="PIRNR" id="PIRNR006256"/>
    </source>
</evidence>
<dbReference type="PANTHER" id="PTHR42959:SF1">
    <property type="entry name" value="CARBAMOYLTRANSFERASE HYPF"/>
    <property type="match status" value="1"/>
</dbReference>
<dbReference type="InterPro" id="IPR036046">
    <property type="entry name" value="Acylphosphatase-like_dom_sf"/>
</dbReference>
<dbReference type="InterPro" id="IPR011125">
    <property type="entry name" value="Znf_HypF"/>
</dbReference>
<sequence length="744" mass="80026">MRGGRVILRGIVQGVGFRPFIYAKAEKFGIRGSVINHGSEVEITAFGNQFEEFCSAVSKGPKMSVIDSVTIEPLPEGFAVPDKFSILPSADGARTGFIPADIATCESCLADILNPNSRYYGYWGTSCTDCGPRYSIIRAVPYDRERTSMDAFPPCDGCLADYHDPHNRRHHAQTVACSECGPKLLLMTGAGSPVETDDPIGKTAELLDAGCIVAVRGMGGFHICCVEESANRLKELLGRPHQSLAVMMKPESLDNYVVSRSGAEREMLEGPVHPIMILDKRDPAAHLDLSELHNLGVMLPYTGLHHLLFEKLQHPLLVMTSANVPGTPMITETSYITERMGNVAEYILSHDREIVNRCDDSVVRDGYIIRMSRGLAPLRTAMDLGNSQILGVGPELNANATIYKDGFVVTSPHIGNIRNPATVAYLNETIEKLTSLTRARPEIIAHDLHPQFLSTRVAHELAEEYNAVLCPVQHHRAHIASVTTEEVVGIAIDGVGYGDDATIWGGEILTGSPENGYARTGHLEPVLMPGGDLATRFPERMLYGILPDDATLDLLAGRGWDDVALRVLSQQTAKKFNCPVTTSTGRVLDAVAALLGICRERTYDGEPSMMLEAYAARGTAASLPIKIVSGNDGADVLLTSEILKEGRAMLVRGSSVEDAAASIQTALAKGIAEMAVRSVERSGINVAALSGGVAINRSIRETILAFLADANVPCRINPKYPFGDGCISCGQVVTAGVLSKAGKL</sequence>
<dbReference type="InterPro" id="IPR004421">
    <property type="entry name" value="Carbamoyltransferase_HypF"/>
</dbReference>
<keyword evidence="3 12" id="KW-0436">Ligase</keyword>
<dbReference type="InterPro" id="IPR017945">
    <property type="entry name" value="DHBP_synth_RibB-like_a/b_dom"/>
</dbReference>
<evidence type="ECO:0000259" key="11">
    <source>
        <dbReference type="PROSITE" id="PS51163"/>
    </source>
</evidence>
<reference evidence="12" key="1">
    <citation type="submission" date="2023-06" db="EMBL/GenBank/DDBJ databases">
        <title>Genome sequence of Methancorpusculaceae sp. Ag1.</title>
        <authorList>
            <person name="Protasov E."/>
            <person name="Platt K."/>
            <person name="Poehlein A."/>
            <person name="Daniel R."/>
            <person name="Brune A."/>
        </authorList>
    </citation>
    <scope>NUCLEOTIDE SEQUENCE</scope>
    <source>
        <strain evidence="12">Ag1</strain>
    </source>
</reference>
<evidence type="ECO:0000256" key="6">
    <source>
        <dbReference type="ARBA" id="ARBA00022833"/>
    </source>
</evidence>
<dbReference type="Pfam" id="PF22521">
    <property type="entry name" value="HypF_C_2"/>
    <property type="match status" value="1"/>
</dbReference>
<comment type="pathway">
    <text evidence="1">Protein modification; [NiFe] hydrogenase maturation.</text>
</comment>
<feature type="domain" description="YrdC-like" evidence="11">
    <location>
        <begin position="197"/>
        <end position="374"/>
    </location>
</feature>
<dbReference type="InterPro" id="IPR055128">
    <property type="entry name" value="HypF_C_2"/>
</dbReference>
<keyword evidence="5" id="KW-0863">Zinc-finger</keyword>
<dbReference type="InterPro" id="IPR006070">
    <property type="entry name" value="Sua5-like_dom"/>
</dbReference>
<dbReference type="Pfam" id="PF17788">
    <property type="entry name" value="HypF_C"/>
    <property type="match status" value="1"/>
</dbReference>
<proteinExistence type="inferred from homology"/>
<dbReference type="Gene3D" id="3.30.420.40">
    <property type="match status" value="1"/>
</dbReference>
<dbReference type="Pfam" id="PF01300">
    <property type="entry name" value="Sua5_yciO_yrdC"/>
    <property type="match status" value="1"/>
</dbReference>
<name>A0AAE4MD87_9EURY</name>
<dbReference type="NCBIfam" id="TIGR00143">
    <property type="entry name" value="hypF"/>
    <property type="match status" value="1"/>
</dbReference>
<comment type="caution">
    <text evidence="9">Lacks conserved residue(s) required for the propagation of feature annotation.</text>
</comment>
<evidence type="ECO:0000256" key="3">
    <source>
        <dbReference type="ARBA" id="ARBA00022598"/>
    </source>
</evidence>
<dbReference type="GO" id="GO:0016743">
    <property type="term" value="F:carboxyl- or carbamoyltransferase activity"/>
    <property type="evidence" value="ECO:0007669"/>
    <property type="project" value="UniProtKB-UniRule"/>
</dbReference>
<dbReference type="Gene3D" id="3.30.420.360">
    <property type="match status" value="1"/>
</dbReference>
<evidence type="ECO:0000259" key="10">
    <source>
        <dbReference type="PROSITE" id="PS51160"/>
    </source>
</evidence>
<dbReference type="SUPFAM" id="SSF55821">
    <property type="entry name" value="YrdC/RibB"/>
    <property type="match status" value="1"/>
</dbReference>
<dbReference type="GO" id="GO:0051604">
    <property type="term" value="P:protein maturation"/>
    <property type="evidence" value="ECO:0007669"/>
    <property type="project" value="TreeGrafter"/>
</dbReference>
<keyword evidence="6" id="KW-0862">Zinc</keyword>
<dbReference type="InterPro" id="IPR041440">
    <property type="entry name" value="HypF_C"/>
</dbReference>
<gene>
    <name evidence="12" type="primary">hypF</name>
    <name evidence="12" type="ORF">McpAg1_13590</name>
</gene>
<dbReference type="AlphaFoldDB" id="A0AAE4MD87"/>
<keyword evidence="4" id="KW-0479">Metal-binding</keyword>
<dbReference type="Gene3D" id="3.90.870.50">
    <property type="match status" value="1"/>
</dbReference>
<dbReference type="EC" id="6.2.-.-" evidence="8"/>
<comment type="caution">
    <text evidence="12">The sequence shown here is derived from an EMBL/GenBank/DDBJ whole genome shotgun (WGS) entry which is preliminary data.</text>
</comment>
<evidence type="ECO:0000256" key="5">
    <source>
        <dbReference type="ARBA" id="ARBA00022771"/>
    </source>
</evidence>
<feature type="domain" description="Acylphosphatase-like" evidence="10">
    <location>
        <begin position="3"/>
        <end position="88"/>
    </location>
</feature>
<dbReference type="GO" id="GO:0016874">
    <property type="term" value="F:ligase activity"/>
    <property type="evidence" value="ECO:0007669"/>
    <property type="project" value="UniProtKB-UniRule"/>
</dbReference>
<accession>A0AAE4MD87</accession>
<dbReference type="PIRSF" id="PIRSF006256">
    <property type="entry name" value="CMPcnvr_hdrg_mat"/>
    <property type="match status" value="1"/>
</dbReference>
<dbReference type="PROSITE" id="PS51163">
    <property type="entry name" value="YRDC"/>
    <property type="match status" value="1"/>
</dbReference>